<comment type="caution">
    <text evidence="3">The sequence shown here is derived from an EMBL/GenBank/DDBJ whole genome shotgun (WGS) entry which is preliminary data.</text>
</comment>
<dbReference type="SMART" id="SM00219">
    <property type="entry name" value="TyrKc"/>
    <property type="match status" value="1"/>
</dbReference>
<dbReference type="Gene3D" id="3.30.200.20">
    <property type="entry name" value="Phosphorylase Kinase, domain 1"/>
    <property type="match status" value="1"/>
</dbReference>
<dbReference type="InterPro" id="IPR020635">
    <property type="entry name" value="Tyr_kinase_cat_dom"/>
</dbReference>
<dbReference type="PANTHER" id="PTHR24416">
    <property type="entry name" value="TYROSINE-PROTEIN KINASE RECEPTOR"/>
    <property type="match status" value="1"/>
</dbReference>
<evidence type="ECO:0000313" key="3">
    <source>
        <dbReference type="EMBL" id="CAH0103075.1"/>
    </source>
</evidence>
<dbReference type="Gene3D" id="1.10.510.10">
    <property type="entry name" value="Transferase(Phosphotransferase) domain 1"/>
    <property type="match status" value="1"/>
</dbReference>
<reference evidence="3" key="1">
    <citation type="submission" date="2021-11" db="EMBL/GenBank/DDBJ databases">
        <authorList>
            <person name="Schell T."/>
        </authorList>
    </citation>
    <scope>NUCLEOTIDE SEQUENCE</scope>
    <source>
        <strain evidence="3">M5</strain>
    </source>
</reference>
<dbReference type="SUPFAM" id="SSF56112">
    <property type="entry name" value="Protein kinase-like (PK-like)"/>
    <property type="match status" value="1"/>
</dbReference>
<dbReference type="GO" id="GO:0010976">
    <property type="term" value="P:positive regulation of neuron projection development"/>
    <property type="evidence" value="ECO:0007669"/>
    <property type="project" value="TreeGrafter"/>
</dbReference>
<dbReference type="PROSITE" id="PS00109">
    <property type="entry name" value="PROTEIN_KINASE_TYR"/>
    <property type="match status" value="1"/>
</dbReference>
<dbReference type="GO" id="GO:0051897">
    <property type="term" value="P:positive regulation of phosphatidylinositol 3-kinase/protein kinase B signal transduction"/>
    <property type="evidence" value="ECO:0007669"/>
    <property type="project" value="TreeGrafter"/>
</dbReference>
<dbReference type="InterPro" id="IPR050122">
    <property type="entry name" value="RTK"/>
</dbReference>
<dbReference type="EMBL" id="CAKKLH010000101">
    <property type="protein sequence ID" value="CAH0103075.1"/>
    <property type="molecule type" value="Genomic_DNA"/>
</dbReference>
<sequence>MLHTLKRTEWLAIVVSTVNLHDVLKNPLIVLGLTDYFHIVLSAVGYKIHQSIEINQMNTSKIGAPNCKSAHCGMDAGCRKQFDGSFICVCTHDLSQETPGKACPRKIVSGANPVNINKTLITINRSGRNPHHGFKANSTLSGLANENLADHSSSIKTVAIAYSVPIILVLALIGLAFLSVRNFAQKELLNINTDYLKIVNKVEQMNIGSLSLILLREWIELESELGEGCFGKVYRGRLRRPDSSLPTDPSYINVDLSSQAVAIKILKSPPPGIASATAQRDLLREAETMASFSHENILTLHGIVINEFSIGPWVVFEYMELGDLAQLLRSANGYPSSKDKDSLRQHLLNQKDLCSLAEQIANGMKYLSARHFVHRDLACRNCLVGERPSVNSAIANNRSNLIIKISDFGMSRDVNTTDYYKMEGSRFLPVRWMSPESILYGKFSQESDVWSFGVVLWEIFSMGAQPYYGHSNEEVIAMIVDCVYLEPPKSTPCLIRQLMTGGCWKKMPSDRLSFSEIHAKLASFSSTSLSEQAEVEVISNSYTYLQPLPDLEL</sequence>
<keyword evidence="4" id="KW-1185">Reference proteome</keyword>
<evidence type="ECO:0000259" key="2">
    <source>
        <dbReference type="PROSITE" id="PS50011"/>
    </source>
</evidence>
<gene>
    <name evidence="3" type="ORF">DGAL_LOCUS5609</name>
</gene>
<dbReference type="InterPro" id="IPR001245">
    <property type="entry name" value="Ser-Thr/Tyr_kinase_cat_dom"/>
</dbReference>
<dbReference type="GO" id="GO:0005886">
    <property type="term" value="C:plasma membrane"/>
    <property type="evidence" value="ECO:0007669"/>
    <property type="project" value="TreeGrafter"/>
</dbReference>
<dbReference type="GO" id="GO:0005524">
    <property type="term" value="F:ATP binding"/>
    <property type="evidence" value="ECO:0007669"/>
    <property type="project" value="InterPro"/>
</dbReference>
<dbReference type="InterPro" id="IPR000719">
    <property type="entry name" value="Prot_kinase_dom"/>
</dbReference>
<feature type="transmembrane region" description="Helical" evidence="1">
    <location>
        <begin position="159"/>
        <end position="180"/>
    </location>
</feature>
<dbReference type="AlphaFoldDB" id="A0A8J2RK86"/>
<evidence type="ECO:0000256" key="1">
    <source>
        <dbReference type="SAM" id="Phobius"/>
    </source>
</evidence>
<proteinExistence type="predicted"/>
<dbReference type="PROSITE" id="PS50011">
    <property type="entry name" value="PROTEIN_KINASE_DOM"/>
    <property type="match status" value="1"/>
</dbReference>
<evidence type="ECO:0000313" key="4">
    <source>
        <dbReference type="Proteomes" id="UP000789390"/>
    </source>
</evidence>
<dbReference type="InterPro" id="IPR011009">
    <property type="entry name" value="Kinase-like_dom_sf"/>
</dbReference>
<dbReference type="CDD" id="cd00192">
    <property type="entry name" value="PTKc"/>
    <property type="match status" value="1"/>
</dbReference>
<organism evidence="3 4">
    <name type="scientific">Daphnia galeata</name>
    <dbReference type="NCBI Taxonomy" id="27404"/>
    <lineage>
        <taxon>Eukaryota</taxon>
        <taxon>Metazoa</taxon>
        <taxon>Ecdysozoa</taxon>
        <taxon>Arthropoda</taxon>
        <taxon>Crustacea</taxon>
        <taxon>Branchiopoda</taxon>
        <taxon>Diplostraca</taxon>
        <taxon>Cladocera</taxon>
        <taxon>Anomopoda</taxon>
        <taxon>Daphniidae</taxon>
        <taxon>Daphnia</taxon>
    </lineage>
</organism>
<accession>A0A8J2RK86</accession>
<keyword evidence="1" id="KW-0472">Membrane</keyword>
<keyword evidence="1" id="KW-1133">Transmembrane helix</keyword>
<protein>
    <recommendedName>
        <fullName evidence="2">Protein kinase domain-containing protein</fullName>
    </recommendedName>
</protein>
<dbReference type="GO" id="GO:0043121">
    <property type="term" value="F:neurotrophin binding"/>
    <property type="evidence" value="ECO:0007669"/>
    <property type="project" value="TreeGrafter"/>
</dbReference>
<dbReference type="PRINTS" id="PR00109">
    <property type="entry name" value="TYRKINASE"/>
</dbReference>
<dbReference type="Pfam" id="PF07714">
    <property type="entry name" value="PK_Tyr_Ser-Thr"/>
    <property type="match status" value="1"/>
</dbReference>
<keyword evidence="1" id="KW-0812">Transmembrane</keyword>
<dbReference type="InterPro" id="IPR008266">
    <property type="entry name" value="Tyr_kinase_AS"/>
</dbReference>
<dbReference type="GO" id="GO:1990090">
    <property type="term" value="P:cellular response to nerve growth factor stimulus"/>
    <property type="evidence" value="ECO:0007669"/>
    <property type="project" value="TreeGrafter"/>
</dbReference>
<dbReference type="GO" id="GO:0030424">
    <property type="term" value="C:axon"/>
    <property type="evidence" value="ECO:0007669"/>
    <property type="project" value="TreeGrafter"/>
</dbReference>
<dbReference type="OrthoDB" id="3256376at2759"/>
<dbReference type="PANTHER" id="PTHR24416:SF619">
    <property type="entry name" value="TYROSINE-PROTEIN KINASE TRANSMEMBRANE RECEPTOR ROR-LIKE PROTEIN"/>
    <property type="match status" value="1"/>
</dbReference>
<name>A0A8J2RK86_9CRUS</name>
<dbReference type="Proteomes" id="UP000789390">
    <property type="component" value="Unassembled WGS sequence"/>
</dbReference>
<dbReference type="GO" id="GO:0043235">
    <property type="term" value="C:receptor complex"/>
    <property type="evidence" value="ECO:0007669"/>
    <property type="project" value="TreeGrafter"/>
</dbReference>
<feature type="domain" description="Protein kinase" evidence="2">
    <location>
        <begin position="219"/>
        <end position="521"/>
    </location>
</feature>
<dbReference type="GO" id="GO:0007169">
    <property type="term" value="P:cell surface receptor protein tyrosine kinase signaling pathway"/>
    <property type="evidence" value="ECO:0007669"/>
    <property type="project" value="TreeGrafter"/>
</dbReference>
<dbReference type="GO" id="GO:0004714">
    <property type="term" value="F:transmembrane receptor protein tyrosine kinase activity"/>
    <property type="evidence" value="ECO:0007669"/>
    <property type="project" value="TreeGrafter"/>
</dbReference>
<dbReference type="GO" id="GO:0005030">
    <property type="term" value="F:neurotrophin receptor activity"/>
    <property type="evidence" value="ECO:0007669"/>
    <property type="project" value="TreeGrafter"/>
</dbReference>